<organism evidence="2">
    <name type="scientific">marine metagenome</name>
    <dbReference type="NCBI Taxonomy" id="408172"/>
    <lineage>
        <taxon>unclassified sequences</taxon>
        <taxon>metagenomes</taxon>
        <taxon>ecological metagenomes</taxon>
    </lineage>
</organism>
<dbReference type="NCBIfam" id="TIGR00166">
    <property type="entry name" value="S6"/>
    <property type="match status" value="1"/>
</dbReference>
<dbReference type="HAMAP" id="MF_00360">
    <property type="entry name" value="Ribosomal_bS6"/>
    <property type="match status" value="1"/>
</dbReference>
<name>A0A382FDR2_9ZZZZ</name>
<dbReference type="GO" id="GO:0006412">
    <property type="term" value="P:translation"/>
    <property type="evidence" value="ECO:0007669"/>
    <property type="project" value="InterPro"/>
</dbReference>
<dbReference type="GO" id="GO:0070181">
    <property type="term" value="F:small ribosomal subunit rRNA binding"/>
    <property type="evidence" value="ECO:0007669"/>
    <property type="project" value="TreeGrafter"/>
</dbReference>
<comment type="similarity">
    <text evidence="1">Belongs to the bacterial ribosomal protein bS6 family.</text>
</comment>
<dbReference type="SUPFAM" id="SSF54995">
    <property type="entry name" value="Ribosomal protein S6"/>
    <property type="match status" value="1"/>
</dbReference>
<dbReference type="CDD" id="cd00473">
    <property type="entry name" value="bS6"/>
    <property type="match status" value="1"/>
</dbReference>
<protein>
    <recommendedName>
        <fullName evidence="3">30S ribosomal protein S6</fullName>
    </recommendedName>
</protein>
<dbReference type="InterPro" id="IPR020814">
    <property type="entry name" value="Ribosomal_S6_plastid/chlpt"/>
</dbReference>
<dbReference type="AlphaFoldDB" id="A0A382FDR2"/>
<sequence>MNCYEHTLITKQDLQENDAKKLINKYEDIINKNSGNVLKVEQWGLKKFSHKIKNNKKGFYFHIKFEGIGKTIEELEKVENIDQMLIRFLTVRVKKHDLKKEYFEKSEFKKISGD</sequence>
<dbReference type="EMBL" id="UINC01049265">
    <property type="protein sequence ID" value="SVB60835.1"/>
    <property type="molecule type" value="Genomic_DNA"/>
</dbReference>
<dbReference type="InterPro" id="IPR014717">
    <property type="entry name" value="Transl_elong_EF1B/ribsomal_bS6"/>
</dbReference>
<dbReference type="PANTHER" id="PTHR21011">
    <property type="entry name" value="MITOCHONDRIAL 28S RIBOSOMAL PROTEIN S6"/>
    <property type="match status" value="1"/>
</dbReference>
<dbReference type="GO" id="GO:0005737">
    <property type="term" value="C:cytoplasm"/>
    <property type="evidence" value="ECO:0007669"/>
    <property type="project" value="UniProtKB-ARBA"/>
</dbReference>
<dbReference type="Pfam" id="PF01250">
    <property type="entry name" value="Ribosomal_S6"/>
    <property type="match status" value="1"/>
</dbReference>
<dbReference type="PANTHER" id="PTHR21011:SF1">
    <property type="entry name" value="SMALL RIBOSOMAL SUBUNIT PROTEIN BS6M"/>
    <property type="match status" value="1"/>
</dbReference>
<evidence type="ECO:0000313" key="2">
    <source>
        <dbReference type="EMBL" id="SVB60835.1"/>
    </source>
</evidence>
<dbReference type="Gene3D" id="3.30.70.60">
    <property type="match status" value="1"/>
</dbReference>
<dbReference type="InterPro" id="IPR000529">
    <property type="entry name" value="Ribosomal_bS6"/>
</dbReference>
<dbReference type="GO" id="GO:0005840">
    <property type="term" value="C:ribosome"/>
    <property type="evidence" value="ECO:0007669"/>
    <property type="project" value="InterPro"/>
</dbReference>
<accession>A0A382FDR2</accession>
<evidence type="ECO:0008006" key="3">
    <source>
        <dbReference type="Google" id="ProtNLM"/>
    </source>
</evidence>
<proteinExistence type="inferred from homology"/>
<dbReference type="GO" id="GO:0003735">
    <property type="term" value="F:structural constituent of ribosome"/>
    <property type="evidence" value="ECO:0007669"/>
    <property type="project" value="InterPro"/>
</dbReference>
<dbReference type="InterPro" id="IPR035980">
    <property type="entry name" value="Ribosomal_bS6_sf"/>
</dbReference>
<reference evidence="2" key="1">
    <citation type="submission" date="2018-05" db="EMBL/GenBank/DDBJ databases">
        <authorList>
            <person name="Lanie J.A."/>
            <person name="Ng W.-L."/>
            <person name="Kazmierczak K.M."/>
            <person name="Andrzejewski T.M."/>
            <person name="Davidsen T.M."/>
            <person name="Wayne K.J."/>
            <person name="Tettelin H."/>
            <person name="Glass J.I."/>
            <person name="Rusch D."/>
            <person name="Podicherti R."/>
            <person name="Tsui H.-C.T."/>
            <person name="Winkler M.E."/>
        </authorList>
    </citation>
    <scope>NUCLEOTIDE SEQUENCE</scope>
</reference>
<evidence type="ECO:0000256" key="1">
    <source>
        <dbReference type="ARBA" id="ARBA00009512"/>
    </source>
</evidence>
<gene>
    <name evidence="2" type="ORF">METZ01_LOCUS213689</name>
</gene>